<dbReference type="AlphaFoldDB" id="A0A7S4KHE8"/>
<name>A0A7S4KHE8_9EUKA</name>
<protein>
    <submittedName>
        <fullName evidence="2">Uncharacterized protein</fullName>
    </submittedName>
</protein>
<feature type="region of interest" description="Disordered" evidence="1">
    <location>
        <begin position="109"/>
        <end position="142"/>
    </location>
</feature>
<accession>A0A7S4KHE8</accession>
<sequence length="142" mass="15582">MANCPTLEKDIASLASDFSKLSLDSKGNAIIWLTTNFPDSPTKTSLLQHLENPDIVLLDKFYKKKGNQITFYVHVYNKAKKTNYCRHITLSPRFPGAIVTSKKVPRAYKKQKTISSSTPLLSSSDSSDSDGGGGGKPTKTKN</sequence>
<proteinExistence type="predicted"/>
<dbReference type="EMBL" id="HBKR01010414">
    <property type="protein sequence ID" value="CAE2295152.1"/>
    <property type="molecule type" value="Transcribed_RNA"/>
</dbReference>
<feature type="compositionally biased region" description="Low complexity" evidence="1">
    <location>
        <begin position="115"/>
        <end position="126"/>
    </location>
</feature>
<gene>
    <name evidence="2" type="ORF">NAES01612_LOCUS6909</name>
</gene>
<evidence type="ECO:0000313" key="2">
    <source>
        <dbReference type="EMBL" id="CAE2295152.1"/>
    </source>
</evidence>
<evidence type="ECO:0000256" key="1">
    <source>
        <dbReference type="SAM" id="MobiDB-lite"/>
    </source>
</evidence>
<organism evidence="2">
    <name type="scientific">Paramoeba aestuarina</name>
    <dbReference type="NCBI Taxonomy" id="180227"/>
    <lineage>
        <taxon>Eukaryota</taxon>
        <taxon>Amoebozoa</taxon>
        <taxon>Discosea</taxon>
        <taxon>Flabellinia</taxon>
        <taxon>Dactylopodida</taxon>
        <taxon>Paramoebidae</taxon>
        <taxon>Paramoeba</taxon>
    </lineage>
</organism>
<reference evidence="2" key="1">
    <citation type="submission" date="2021-01" db="EMBL/GenBank/DDBJ databases">
        <authorList>
            <person name="Corre E."/>
            <person name="Pelletier E."/>
            <person name="Niang G."/>
            <person name="Scheremetjew M."/>
            <person name="Finn R."/>
            <person name="Kale V."/>
            <person name="Holt S."/>
            <person name="Cochrane G."/>
            <person name="Meng A."/>
            <person name="Brown T."/>
            <person name="Cohen L."/>
        </authorList>
    </citation>
    <scope>NUCLEOTIDE SEQUENCE</scope>
    <source>
        <strain evidence="2">SoJaBio B1-5/56/2</strain>
    </source>
</reference>